<feature type="compositionally biased region" description="Polar residues" evidence="2">
    <location>
        <begin position="2578"/>
        <end position="2593"/>
    </location>
</feature>
<reference evidence="5" key="1">
    <citation type="journal article" date="2023" name="Commun. Biol.">
        <title>Genome analysis of Parmales, the sister group of diatoms, reveals the evolutionary specialization of diatoms from phago-mixotrophs to photoautotrophs.</title>
        <authorList>
            <person name="Ban H."/>
            <person name="Sato S."/>
            <person name="Yoshikawa S."/>
            <person name="Yamada K."/>
            <person name="Nakamura Y."/>
            <person name="Ichinomiya M."/>
            <person name="Sato N."/>
            <person name="Blanc-Mathieu R."/>
            <person name="Endo H."/>
            <person name="Kuwata A."/>
            <person name="Ogata H."/>
        </authorList>
    </citation>
    <scope>NUCLEOTIDE SEQUENCE [LARGE SCALE GENOMIC DNA]</scope>
</reference>
<dbReference type="Proteomes" id="UP001165065">
    <property type="component" value="Unassembled WGS sequence"/>
</dbReference>
<feature type="compositionally biased region" description="Basic and acidic residues" evidence="2">
    <location>
        <begin position="2548"/>
        <end position="2559"/>
    </location>
</feature>
<name>A0A9W7G0Z9_9STRA</name>
<accession>A0A9W7G0Z9</accession>
<feature type="region of interest" description="Disordered" evidence="2">
    <location>
        <begin position="199"/>
        <end position="245"/>
    </location>
</feature>
<dbReference type="OrthoDB" id="2148418at2759"/>
<feature type="compositionally biased region" description="Basic and acidic residues" evidence="2">
    <location>
        <begin position="3172"/>
        <end position="3182"/>
    </location>
</feature>
<dbReference type="SUPFAM" id="SSF46934">
    <property type="entry name" value="UBA-like"/>
    <property type="match status" value="1"/>
</dbReference>
<feature type="compositionally biased region" description="Polar residues" evidence="2">
    <location>
        <begin position="431"/>
        <end position="443"/>
    </location>
</feature>
<feature type="compositionally biased region" description="Low complexity" evidence="2">
    <location>
        <begin position="2565"/>
        <end position="2577"/>
    </location>
</feature>
<dbReference type="InterPro" id="IPR011893">
    <property type="entry name" value="Selenoprotein_Rdx-typ"/>
</dbReference>
<feature type="compositionally biased region" description="Basic and acidic residues" evidence="2">
    <location>
        <begin position="2681"/>
        <end position="2696"/>
    </location>
</feature>
<dbReference type="InterPro" id="IPR009060">
    <property type="entry name" value="UBA-like_sf"/>
</dbReference>
<dbReference type="Gene3D" id="2.130.10.10">
    <property type="entry name" value="YVTN repeat-like/Quinoprotein amine dehydrogenase"/>
    <property type="match status" value="1"/>
</dbReference>
<feature type="compositionally biased region" description="Basic and acidic residues" evidence="2">
    <location>
        <begin position="411"/>
        <end position="430"/>
    </location>
</feature>
<feature type="compositionally biased region" description="Basic and acidic residues" evidence="2">
    <location>
        <begin position="2611"/>
        <end position="2622"/>
    </location>
</feature>
<feature type="compositionally biased region" description="Acidic residues" evidence="2">
    <location>
        <begin position="3129"/>
        <end position="3156"/>
    </location>
</feature>
<proteinExistence type="predicted"/>
<feature type="compositionally biased region" description="Low complexity" evidence="2">
    <location>
        <begin position="2765"/>
        <end position="2776"/>
    </location>
</feature>
<evidence type="ECO:0000256" key="1">
    <source>
        <dbReference type="ARBA" id="ARBA00023284"/>
    </source>
</evidence>
<feature type="region of interest" description="Disordered" evidence="2">
    <location>
        <begin position="3102"/>
        <end position="3267"/>
    </location>
</feature>
<sequence>MSPPPPIPPHPPHPLEPSTIPSPLVPTSSSGELPKDERLLMQSKIDFLEAQNTLIKSLHINYDDTIKQQRGKEDGKEEEGERRGGDRKPETGTMNLGDLDSGGSDVSEIQLDSEGEVGNNKRTLDPATPDGKGWDKSKRSGVYKDMTRRGKARLSDVKSGIRNGFATSRNGFMKIGPNSTVGRAGRDVKKSELLFEKRMKTSTVTRKATGPPNPRLLFSSAHSRSRAPVTSSSVPPPSSDMSRQPDLICRVPEPTGMIENAMFNLGQPSVGGERDNLETWEEEMGRREREEGGIGDDDESTVDGEGVGGGIKMVSPPPFFRTLNGSLDLIAVSVEVATKNTGIPSVLRKFSANMGHLADVSVNVMEFDYKLQPISSLSRPCSFPPSFTGDPFSPSSTSHIVFVPPQEMTEDEKRAKKVEDKKRDENKKISTSDPNFTTTQQIRGINMDGDDDDDEDDDDGIGDDATLRTGPSTKTKNNTSTILLYPYSEPCPPPPPLVYLDLSKVPQTTFAITVTLCNPHDDPLCDCGIVRPVAYSAPSPASPNSPPPTPSSKYIGGWSPILAQSFLPCLTLYRSHSNAWVLQPLTSSKDASSSLVDGSCLTDAIPDIVTSMQTNGCSPLHHIHIEHCEHCERHNTTTWHVPGSYESHARAVANAVRSRLPPNVITANRSSRKPPRCGAFEVTFTPYPNPNLPKNSTPQLLFSKLAGNGFPDPATVVAAVGSIILPKRVSFPGGEHFAYGLSHPKRSRYPGPHTTPAHMNQKPRVSITITSSFFDSDDSEKKVRLPLAGIKCELLFVEVRNSLKTNSLIIGDNVGFGFDEPIKREPHNHRAGKGMPRDADKPTLTKKQRLAKSIRDARKIAKLNRDVDGFSHVRTWGKKRVFEFLKAYGISFVGLEIFDEIGVNNGAALLKCNMRTLEQVAALGGRGHNTKPDLLKKTDKEKLLNGIAALREGTTFTSSGAWGESKNDESGADVTATSSPQGNNTFTNTLDLSDLPDIGGATAGAEELRFAGLTPRESPVTLHSADVQITNEDGTTTLSAPIYGGYIVRCFALGYFTGSSEVIRFIQPRSPQDHAPVHSVTLRLSPRLRKVAVALADPRNDDPKKKIQRVGEEKFKGIPIFFVHADTGTKHHGKADAKGLVKFVLPPGTYALSVDMQILVIPSPNPNLRKDPKQYIVNNARNSVTASNDWRSEIFMRTDGNKALAKRRHFIMLAGMRVAAVINRKVKVIRERKRKASIMLQAIIRVRGVRRRLKRRREAATYIKAWYKSARILYKWNVMRRGAIFTQAHFRGYVYGRRIARKRKRAGVIIRTYMKFWAQRLGMHWFAMAGKIHACWRGYVQRKRFRSMVVAKKGQEAALRIQRVVYWGTRARHFFHAQKFAAVSLASSFRRRKVLSWVKAANSSALLFQNNWRTHRQLLKYKTALAAILLIQKRARMMVARVAVGYLIGKVVVLQAFVRSNCKRRKFETIRRRTAEIQDVWRPKINAWVSKREKDAGKKLAGIIKRKLYKMRESRYLKRSLLIQRVWRGCLVRKKYARYNRAAIVIQNMVRFDESKAEFAKRYKAARVVRRFMSRSFFELKDKRARDSATAIQRIVRGRLGKRGVWAMVWSALWIQKAWRGYFVRRNMRVYLGTLKLQSAFRGARDRQKVLELVVAAQRIINWYWKKRIEKKLREKDGVLKIQSWSRGIRTRRHYLATRRKVLTIQCLFRVVKARLEARERRSSQSAAVVLECWARCIAAKKMVGGLVEKRRGKSARRIQTAVRRFLWSLAWNEYGRKPFRCAVSVAKLLAYFEGAVELHRPDVEWFLQFSHVKMSVDESWLSGSKKEKENDKAEGRVRSISFLMKHQENVGLAVHRTTVVGGGVKSHEKVEGKCFELYDCQPSHTLHIFLFWRKVRGAGGGAGAKAKGGGLSIYDNLKVDTSAMLGGEEKTGEDSLSDFTLAGSGMLPLSRLEARGGRFTITLSAPLKRRRLSSGSFKMKNGLGEANDFFSGDIMQLVEMGFTANQAAKALGEAGSVQAAASLLLDKEPDVTEGPEGGEEVECETEVELPVPSTPCYISIAISPANYPSSRSLRALHTPNTLLDAPDFKRLDNGTGGKWGGDALSSISSPVQFICVSNIDGRQGVNVCTGAGKDIIQWEFRGGRNVGDDGMLEEWAWRVEDGCGVYSRCSSFVASNNRSTGLICCGGEDGKLGVYKADGLSDEPIVAVKVHTSRVKACCVLEEKMMPGLGCSVILTAGRVLGEGQEQGWDVVNAAYIDEDEMLAGQGGSDEESKNTLHGIFEKEVDITCMAVGFSCSLYIGRQDGGLEMYNLLLDRELVNVEGRAAVGYFPYEDVGEGEEESFHGAISAIALHRPRGAGDDLLYVGGGEEGKIILFQGSNLMPLSTIEGHGMGTVVTSLIIDSAGRFLVSGAKNIEKQDGRKGADIRVWKTTTLECISILNSEEHYNVSCLSVAKGMLWAGYYNIDKSGGDAEGGGTGAGSGAGYVCCWGKDELNGEWYLKEGGDFVAYSPKLLRSMKKSQETENKGWDEDGWLLLDDGEIVEHQEEITEEGKGKYRDNDEESSSGGSSSGSSSSSAETSRTGRTGAGSQITEDTKLMDEEEEVGIGLEEGVKKEEEVKAMEEEEEVKMEENGQKIKGTKLEFKFQEVEVPAEVPVEVPAEVPVEKEEQEGASQENGADGEVKSKKEEEVKKEVEQEQEEEQEVMMQQNDDKEISREDIMEINEATAANKELLREQEAENQKLLERILLLEEEREEERKKAEAAAKAAAAEAAAEAARREAEEKLAKEEEDKQAKLLEQILVLQAEKEREARKAEEKAAAAAEAAAEAARREAEEKLAKEEEDKQAKLLEQILVLQAEKEREARKAEEKAAAAAAAAKREAIEEQESAHQDVTEKLLERILLLERENEREQKDREEERVLLRAEDAERAKVLQDLLEQKEREAAEVEAREKVKAETAAREAERLRREQVEQAKMLEDLLNKEAEEAQERKVLQKLLEQKERDAAEMIAAETKKAEQERSALLEKLLVAEAAKDEVEKKHKEEMARLVKGMEVKDEIMEGKEEEVVLGEVWEEEGEVGEEVVGEKVVGEVVVGEREVGDVVGEEVGKEMVGEEVETKEEMKSETKSGGVEDENPYNDDFADDEDDDEEDEEEEQGGENEGKKSDAQVVDAEQEGKEEMDRAAMKLQSSFRVMEARKELASRRESTRDQQVKEETGLEESASEGEKSAPVWDKDDEDVVEEEKKEEQDEEVEEKGEERKEEGAFSESDVGRRVRVIWDVDEAYEGNVDIFNHENGQAHVLYDDGDEEWLNPQDPDTKYEFLSEKKPRVTIVREVEDQREVKLPHKQESAMRRRSTTAASAETIEVEKYVYDGVEYFLDHDTNKLYNMDMQQTFFGRLDPDTGEVDCDCKDSDEDSFD</sequence>
<keyword evidence="1" id="KW-0676">Redox-active center</keyword>
<feature type="region of interest" description="Disordered" evidence="2">
    <location>
        <begin position="2944"/>
        <end position="2965"/>
    </location>
</feature>
<organism evidence="4 5">
    <name type="scientific">Triparma columacea</name>
    <dbReference type="NCBI Taxonomy" id="722753"/>
    <lineage>
        <taxon>Eukaryota</taxon>
        <taxon>Sar</taxon>
        <taxon>Stramenopiles</taxon>
        <taxon>Ochrophyta</taxon>
        <taxon>Bolidophyceae</taxon>
        <taxon>Parmales</taxon>
        <taxon>Triparmaceae</taxon>
        <taxon>Triparma</taxon>
    </lineage>
</organism>
<gene>
    <name evidence="4" type="ORF">TrCOL_g7991</name>
</gene>
<feature type="region of interest" description="Disordered" evidence="2">
    <location>
        <begin position="2812"/>
        <end position="2839"/>
    </location>
</feature>
<protein>
    <recommendedName>
        <fullName evidence="3">UBA domain-containing protein</fullName>
    </recommendedName>
</protein>
<feature type="region of interest" description="Disordered" evidence="2">
    <location>
        <begin position="1"/>
        <end position="37"/>
    </location>
</feature>
<feature type="region of interest" description="Disordered" evidence="2">
    <location>
        <begin position="958"/>
        <end position="991"/>
    </location>
</feature>
<feature type="region of interest" description="Disordered" evidence="2">
    <location>
        <begin position="59"/>
        <end position="155"/>
    </location>
</feature>
<feature type="region of interest" description="Disordered" evidence="2">
    <location>
        <begin position="405"/>
        <end position="475"/>
    </location>
</feature>
<feature type="compositionally biased region" description="Acidic residues" evidence="2">
    <location>
        <begin position="448"/>
        <end position="462"/>
    </location>
</feature>
<dbReference type="SUPFAM" id="SSF52833">
    <property type="entry name" value="Thioredoxin-like"/>
    <property type="match status" value="1"/>
</dbReference>
<dbReference type="InterPro" id="IPR036322">
    <property type="entry name" value="WD40_repeat_dom_sf"/>
</dbReference>
<dbReference type="SUPFAM" id="SSF50978">
    <property type="entry name" value="WD40 repeat-like"/>
    <property type="match status" value="1"/>
</dbReference>
<feature type="compositionally biased region" description="Basic and acidic residues" evidence="2">
    <location>
        <begin position="61"/>
        <end position="90"/>
    </location>
</feature>
<dbReference type="PROSITE" id="PS50030">
    <property type="entry name" value="UBA"/>
    <property type="match status" value="1"/>
</dbReference>
<feature type="compositionally biased region" description="Pro residues" evidence="2">
    <location>
        <begin position="1"/>
        <end position="15"/>
    </location>
</feature>
<feature type="region of interest" description="Disordered" evidence="2">
    <location>
        <begin position="2657"/>
        <end position="2718"/>
    </location>
</feature>
<dbReference type="Pfam" id="PF00612">
    <property type="entry name" value="IQ"/>
    <property type="match status" value="3"/>
</dbReference>
<feature type="compositionally biased region" description="Basic and acidic residues" evidence="2">
    <location>
        <begin position="2829"/>
        <end position="2839"/>
    </location>
</feature>
<feature type="compositionally biased region" description="Basic and acidic residues" evidence="2">
    <location>
        <begin position="3254"/>
        <end position="3267"/>
    </location>
</feature>
<feature type="compositionally biased region" description="Basic and acidic residues" evidence="2">
    <location>
        <begin position="3192"/>
        <end position="3214"/>
    </location>
</feature>
<evidence type="ECO:0000256" key="2">
    <source>
        <dbReference type="SAM" id="MobiDB-lite"/>
    </source>
</evidence>
<dbReference type="CDD" id="cd20404">
    <property type="entry name" value="Tudor_Agenet_AtEML-like"/>
    <property type="match status" value="1"/>
</dbReference>
<dbReference type="Gene3D" id="3.40.30.10">
    <property type="entry name" value="Glutaredoxin"/>
    <property type="match status" value="1"/>
</dbReference>
<dbReference type="GO" id="GO:0005516">
    <property type="term" value="F:calmodulin binding"/>
    <property type="evidence" value="ECO:0007669"/>
    <property type="project" value="TreeGrafter"/>
</dbReference>
<dbReference type="PANTHER" id="PTHR10699">
    <property type="entry name" value="NEUROMODULIN"/>
    <property type="match status" value="1"/>
</dbReference>
<dbReference type="PANTHER" id="PTHR10699:SF11">
    <property type="entry name" value="IGLOO, ISOFORM A"/>
    <property type="match status" value="1"/>
</dbReference>
<dbReference type="Gene3D" id="1.20.5.190">
    <property type="match status" value="3"/>
</dbReference>
<feature type="domain" description="UBA" evidence="3">
    <location>
        <begin position="1986"/>
        <end position="2028"/>
    </location>
</feature>
<feature type="compositionally biased region" description="Polar residues" evidence="2">
    <location>
        <begin position="975"/>
        <end position="991"/>
    </location>
</feature>
<feature type="compositionally biased region" description="Basic and acidic residues" evidence="2">
    <location>
        <begin position="145"/>
        <end position="155"/>
    </location>
</feature>
<feature type="region of interest" description="Disordered" evidence="2">
    <location>
        <begin position="2548"/>
        <end position="2634"/>
    </location>
</feature>
<keyword evidence="5" id="KW-1185">Reference proteome</keyword>
<evidence type="ECO:0000313" key="5">
    <source>
        <dbReference type="Proteomes" id="UP001165065"/>
    </source>
</evidence>
<feature type="region of interest" description="Disordered" evidence="2">
    <location>
        <begin position="2757"/>
        <end position="2792"/>
    </location>
</feature>
<dbReference type="InterPro" id="IPR036249">
    <property type="entry name" value="Thioredoxin-like_sf"/>
</dbReference>
<dbReference type="SMART" id="SM00015">
    <property type="entry name" value="IQ"/>
    <property type="match status" value="12"/>
</dbReference>
<dbReference type="Pfam" id="PF10262">
    <property type="entry name" value="Rdx"/>
    <property type="match status" value="1"/>
</dbReference>
<dbReference type="Gene3D" id="1.10.8.10">
    <property type="entry name" value="DNA helicase RuvA subunit, C-terminal domain"/>
    <property type="match status" value="1"/>
</dbReference>
<dbReference type="InterPro" id="IPR015940">
    <property type="entry name" value="UBA"/>
</dbReference>
<feature type="compositionally biased region" description="Basic and acidic residues" evidence="2">
    <location>
        <begin position="2777"/>
        <end position="2792"/>
    </location>
</feature>
<dbReference type="PROSITE" id="PS50096">
    <property type="entry name" value="IQ"/>
    <property type="match status" value="7"/>
</dbReference>
<comment type="caution">
    <text evidence="4">The sequence shown here is derived from an EMBL/GenBank/DDBJ whole genome shotgun (WGS) entry which is preliminary data.</text>
</comment>
<evidence type="ECO:0000313" key="4">
    <source>
        <dbReference type="EMBL" id="GMI28193.1"/>
    </source>
</evidence>
<dbReference type="InterPro" id="IPR015943">
    <property type="entry name" value="WD40/YVTN_repeat-like_dom_sf"/>
</dbReference>
<evidence type="ECO:0000259" key="3">
    <source>
        <dbReference type="PROSITE" id="PS50030"/>
    </source>
</evidence>
<dbReference type="InterPro" id="IPR000048">
    <property type="entry name" value="IQ_motif_EF-hand-BS"/>
</dbReference>
<dbReference type="EMBL" id="BRYA01000658">
    <property type="protein sequence ID" value="GMI28193.1"/>
    <property type="molecule type" value="Genomic_DNA"/>
</dbReference>
<dbReference type="Gene3D" id="2.30.30.140">
    <property type="match status" value="1"/>
</dbReference>